<dbReference type="AlphaFoldDB" id="A0A933EAU3"/>
<dbReference type="InterPro" id="IPR023011">
    <property type="entry name" value="ATP_synth_F0_asu_AS"/>
</dbReference>
<proteinExistence type="inferred from homology"/>
<feature type="transmembrane region" description="Helical" evidence="11">
    <location>
        <begin position="76"/>
        <end position="99"/>
    </location>
</feature>
<dbReference type="PROSITE" id="PS00449">
    <property type="entry name" value="ATPASE_A"/>
    <property type="match status" value="1"/>
</dbReference>
<dbReference type="InterPro" id="IPR035908">
    <property type="entry name" value="F0_ATP_A_sf"/>
</dbReference>
<dbReference type="CDD" id="cd00310">
    <property type="entry name" value="ATP-synt_Fo_a_6"/>
    <property type="match status" value="1"/>
</dbReference>
<keyword evidence="7 11" id="KW-1133">Transmembrane helix</keyword>
<evidence type="ECO:0000256" key="8">
    <source>
        <dbReference type="ARBA" id="ARBA00023065"/>
    </source>
</evidence>
<evidence type="ECO:0000256" key="5">
    <source>
        <dbReference type="ARBA" id="ARBA00022692"/>
    </source>
</evidence>
<dbReference type="Gene3D" id="1.20.120.220">
    <property type="entry name" value="ATP synthase, F0 complex, subunit A"/>
    <property type="match status" value="1"/>
</dbReference>
<evidence type="ECO:0000256" key="12">
    <source>
        <dbReference type="RuleBase" id="RU000483"/>
    </source>
</evidence>
<reference evidence="13" key="1">
    <citation type="submission" date="2020-07" db="EMBL/GenBank/DDBJ databases">
        <title>Huge and variable diversity of episymbiotic CPR bacteria and DPANN archaea in groundwater ecosystems.</title>
        <authorList>
            <person name="He C.Y."/>
            <person name="Keren R."/>
            <person name="Whittaker M."/>
            <person name="Farag I.F."/>
            <person name="Doudna J."/>
            <person name="Cate J.H.D."/>
            <person name="Banfield J.F."/>
        </authorList>
    </citation>
    <scope>NUCLEOTIDE SEQUENCE</scope>
    <source>
        <strain evidence="13">NC_groundwater_1370_Ag_S-0.2um_69_93</strain>
    </source>
</reference>
<dbReference type="SUPFAM" id="SSF81336">
    <property type="entry name" value="F1F0 ATP synthase subunit A"/>
    <property type="match status" value="1"/>
</dbReference>
<comment type="caution">
    <text evidence="13">The sequence shown here is derived from an EMBL/GenBank/DDBJ whole genome shotgun (WGS) entry which is preliminary data.</text>
</comment>
<name>A0A933EAU3_UNCTE</name>
<dbReference type="GO" id="GO:0045259">
    <property type="term" value="C:proton-transporting ATP synthase complex"/>
    <property type="evidence" value="ECO:0007669"/>
    <property type="project" value="UniProtKB-KW"/>
</dbReference>
<comment type="function">
    <text evidence="11 12">Key component of the proton channel; it plays a direct role in the translocation of protons across the membrane.</text>
</comment>
<dbReference type="PANTHER" id="PTHR42823">
    <property type="entry name" value="ATP SYNTHASE SUBUNIT A, CHLOROPLASTIC"/>
    <property type="match status" value="1"/>
</dbReference>
<feature type="transmembrane region" description="Helical" evidence="11">
    <location>
        <begin position="106"/>
        <end position="124"/>
    </location>
</feature>
<dbReference type="Pfam" id="PF00119">
    <property type="entry name" value="ATP-synt_A"/>
    <property type="match status" value="1"/>
</dbReference>
<dbReference type="NCBIfam" id="TIGR01131">
    <property type="entry name" value="ATP_synt_6_or_A"/>
    <property type="match status" value="1"/>
</dbReference>
<feature type="transmembrane region" description="Helical" evidence="11">
    <location>
        <begin position="21"/>
        <end position="43"/>
    </location>
</feature>
<organism evidence="13 14">
    <name type="scientific">Tectimicrobiota bacterium</name>
    <dbReference type="NCBI Taxonomy" id="2528274"/>
    <lineage>
        <taxon>Bacteria</taxon>
        <taxon>Pseudomonadati</taxon>
        <taxon>Nitrospinota/Tectimicrobiota group</taxon>
        <taxon>Candidatus Tectimicrobiota</taxon>
    </lineage>
</organism>
<keyword evidence="8 11" id="KW-0406">Ion transport</keyword>
<evidence type="ECO:0000256" key="10">
    <source>
        <dbReference type="ARBA" id="ARBA00023310"/>
    </source>
</evidence>
<keyword evidence="3 11" id="KW-0813">Transport</keyword>
<evidence type="ECO:0000313" key="13">
    <source>
        <dbReference type="EMBL" id="MBI4252414.1"/>
    </source>
</evidence>
<dbReference type="GO" id="GO:0005886">
    <property type="term" value="C:plasma membrane"/>
    <property type="evidence" value="ECO:0007669"/>
    <property type="project" value="UniProtKB-SubCell"/>
</dbReference>
<feature type="transmembrane region" description="Helical" evidence="11">
    <location>
        <begin position="136"/>
        <end position="154"/>
    </location>
</feature>
<evidence type="ECO:0000256" key="1">
    <source>
        <dbReference type="ARBA" id="ARBA00004141"/>
    </source>
</evidence>
<dbReference type="InterPro" id="IPR000568">
    <property type="entry name" value="ATP_synth_F0_asu"/>
</dbReference>
<feature type="transmembrane region" description="Helical" evidence="11">
    <location>
        <begin position="175"/>
        <end position="193"/>
    </location>
</feature>
<comment type="subcellular location">
    <subcellularLocation>
        <location evidence="11 12">Cell membrane</location>
        <topology evidence="11 12">Multi-pass membrane protein</topology>
    </subcellularLocation>
    <subcellularLocation>
        <location evidence="1">Membrane</location>
        <topology evidence="1">Multi-pass membrane protein</topology>
    </subcellularLocation>
</comment>
<keyword evidence="4 11" id="KW-0138">CF(0)</keyword>
<keyword evidence="10 11" id="KW-0066">ATP synthesis</keyword>
<keyword evidence="5 11" id="KW-0812">Transmembrane</keyword>
<dbReference type="HAMAP" id="MF_01393">
    <property type="entry name" value="ATP_synth_a_bact"/>
    <property type="match status" value="1"/>
</dbReference>
<evidence type="ECO:0000256" key="4">
    <source>
        <dbReference type="ARBA" id="ARBA00022547"/>
    </source>
</evidence>
<evidence type="ECO:0000313" key="14">
    <source>
        <dbReference type="Proteomes" id="UP000752292"/>
    </source>
</evidence>
<dbReference type="EMBL" id="JACQRX010000355">
    <property type="protein sequence ID" value="MBI4252414.1"/>
    <property type="molecule type" value="Genomic_DNA"/>
</dbReference>
<keyword evidence="6 11" id="KW-0375">Hydrogen ion transport</keyword>
<evidence type="ECO:0000256" key="9">
    <source>
        <dbReference type="ARBA" id="ARBA00023136"/>
    </source>
</evidence>
<protein>
    <recommendedName>
        <fullName evidence="11 12">ATP synthase subunit a</fullName>
    </recommendedName>
    <alternativeName>
        <fullName evidence="11">ATP synthase F0 sector subunit a</fullName>
    </alternativeName>
    <alternativeName>
        <fullName evidence="11">F-ATPase subunit 6</fullName>
    </alternativeName>
</protein>
<evidence type="ECO:0000256" key="6">
    <source>
        <dbReference type="ARBA" id="ARBA00022781"/>
    </source>
</evidence>
<dbReference type="Proteomes" id="UP000752292">
    <property type="component" value="Unassembled WGS sequence"/>
</dbReference>
<comment type="similarity">
    <text evidence="2 11 12">Belongs to the ATPase A chain family.</text>
</comment>
<evidence type="ECO:0000256" key="11">
    <source>
        <dbReference type="HAMAP-Rule" id="MF_01393"/>
    </source>
</evidence>
<accession>A0A933EAU3</accession>
<evidence type="ECO:0000256" key="3">
    <source>
        <dbReference type="ARBA" id="ARBA00022448"/>
    </source>
</evidence>
<dbReference type="InterPro" id="IPR045082">
    <property type="entry name" value="ATP_syn_F0_a_bact/chloroplast"/>
</dbReference>
<evidence type="ECO:0000256" key="7">
    <source>
        <dbReference type="ARBA" id="ARBA00022989"/>
    </source>
</evidence>
<feature type="transmembrane region" description="Helical" evidence="11">
    <location>
        <begin position="199"/>
        <end position="220"/>
    </location>
</feature>
<keyword evidence="11" id="KW-1003">Cell membrane</keyword>
<evidence type="ECO:0000256" key="2">
    <source>
        <dbReference type="ARBA" id="ARBA00006810"/>
    </source>
</evidence>
<dbReference type="GO" id="GO:0046933">
    <property type="term" value="F:proton-transporting ATP synthase activity, rotational mechanism"/>
    <property type="evidence" value="ECO:0007669"/>
    <property type="project" value="UniProtKB-UniRule"/>
</dbReference>
<keyword evidence="9 11" id="KW-0472">Membrane</keyword>
<gene>
    <name evidence="11 13" type="primary">atpB</name>
    <name evidence="13" type="ORF">HY618_08135</name>
</gene>
<dbReference type="PANTHER" id="PTHR42823:SF3">
    <property type="entry name" value="ATP SYNTHASE SUBUNIT A, CHLOROPLASTIC"/>
    <property type="match status" value="1"/>
</dbReference>
<dbReference type="GO" id="GO:0042777">
    <property type="term" value="P:proton motive force-driven plasma membrane ATP synthesis"/>
    <property type="evidence" value="ECO:0007669"/>
    <property type="project" value="TreeGrafter"/>
</dbReference>
<sequence>MEKFHPYLYFGFIPGFGEYPNVVYSWVVMAFLIVTSLIVTRALQTIPHGGQNVFETLFEAVASFMEGTLGPEGKPYFPLVFTLGVYLFLNNVMGILPGFMSPTSNVNTNIGCALTAFLATHYVGFKTSGWGYLKHFTGPIIWLAPLMVPLELISHLARPLSLTLRLFGNITGEDLVLAVLMLLCLQAFLPLPWAMQLFAIFGSFIQAFVFVLLTMIYIAGSLTGHEHDERGHEGAHAH</sequence>
<dbReference type="PRINTS" id="PR00123">
    <property type="entry name" value="ATPASEA"/>
</dbReference>